<sequence>MADLKYEILEELGTLSTSKSGWEMQLNVVQWGANKPKYDLRTWSPDHAKMGKGLTLTREEIEKLHELLGQALAAGDGQFEMPEVADSEPVVATPTPERVQMQQPAAHDYLADMYYANKVAAESEADAEADARPKWGRLGDL</sequence>
<dbReference type="RefSeq" id="WP_043940561.1">
    <property type="nucleotide sequence ID" value="NZ_JWHT01000006.1"/>
</dbReference>
<feature type="domain" description="Transcriptional coactivator p15 (PC4) C-terminal" evidence="2">
    <location>
        <begin position="20"/>
        <end position="66"/>
    </location>
</feature>
<dbReference type="Pfam" id="PF02229">
    <property type="entry name" value="PC4"/>
    <property type="match status" value="1"/>
</dbReference>
<dbReference type="AlphaFoldDB" id="A0A0D1JWK2"/>
<dbReference type="Proteomes" id="UP000032289">
    <property type="component" value="Unassembled WGS sequence"/>
</dbReference>
<reference evidence="3 4" key="1">
    <citation type="journal article" date="2015" name="Microbiology (Mosc.)">
        <title>Genomics of the Weissella cibaria species with an examination of its metabolic traits.</title>
        <authorList>
            <person name="Lynch K.M."/>
            <person name="Lucid A."/>
            <person name="Arendt E.K."/>
            <person name="Sleator R.D."/>
            <person name="Lucey B."/>
            <person name="Coffey A."/>
        </authorList>
    </citation>
    <scope>NUCLEOTIDE SEQUENCE [LARGE SCALE GENOMIC DNA]</scope>
    <source>
        <strain evidence="3 4">AB3b</strain>
    </source>
</reference>
<comment type="caution">
    <text evidence="3">The sequence shown here is derived from an EMBL/GenBank/DDBJ whole genome shotgun (WGS) entry which is preliminary data.</text>
</comment>
<dbReference type="EMBL" id="JWHT01000006">
    <property type="protein sequence ID" value="KIU25588.1"/>
    <property type="molecule type" value="Genomic_DNA"/>
</dbReference>
<dbReference type="PATRIC" id="fig|137591.24.peg.198"/>
<evidence type="ECO:0000313" key="4">
    <source>
        <dbReference type="Proteomes" id="UP000032289"/>
    </source>
</evidence>
<evidence type="ECO:0000259" key="2">
    <source>
        <dbReference type="Pfam" id="PF02229"/>
    </source>
</evidence>
<proteinExistence type="predicted"/>
<evidence type="ECO:0000256" key="1">
    <source>
        <dbReference type="SAM" id="MobiDB-lite"/>
    </source>
</evidence>
<gene>
    <name evidence="3" type="ORF">ab3b_00195</name>
</gene>
<accession>A0A0D1JWK2</accession>
<feature type="region of interest" description="Disordered" evidence="1">
    <location>
        <begin position="122"/>
        <end position="141"/>
    </location>
</feature>
<dbReference type="InterPro" id="IPR003173">
    <property type="entry name" value="PC4_C"/>
</dbReference>
<protein>
    <recommendedName>
        <fullName evidence="2">Transcriptional coactivator p15 (PC4) C-terminal domain-containing protein</fullName>
    </recommendedName>
</protein>
<name>A0A0D1JWK2_9LACO</name>
<dbReference type="GO" id="GO:0006355">
    <property type="term" value="P:regulation of DNA-templated transcription"/>
    <property type="evidence" value="ECO:0007669"/>
    <property type="project" value="InterPro"/>
</dbReference>
<evidence type="ECO:0000313" key="3">
    <source>
        <dbReference type="EMBL" id="KIU25588.1"/>
    </source>
</evidence>
<dbReference type="GO" id="GO:0003677">
    <property type="term" value="F:DNA binding"/>
    <property type="evidence" value="ECO:0007669"/>
    <property type="project" value="InterPro"/>
</dbReference>
<feature type="compositionally biased region" description="Basic and acidic residues" evidence="1">
    <location>
        <begin position="129"/>
        <end position="141"/>
    </location>
</feature>
<dbReference type="Gene3D" id="2.30.31.70">
    <property type="match status" value="1"/>
</dbReference>
<organism evidence="3 4">
    <name type="scientific">Weissella cibaria</name>
    <dbReference type="NCBI Taxonomy" id="137591"/>
    <lineage>
        <taxon>Bacteria</taxon>
        <taxon>Bacillati</taxon>
        <taxon>Bacillota</taxon>
        <taxon>Bacilli</taxon>
        <taxon>Lactobacillales</taxon>
        <taxon>Lactobacillaceae</taxon>
        <taxon>Weissella</taxon>
    </lineage>
</organism>